<dbReference type="EC" id="2.4.1.-" evidence="8"/>
<dbReference type="PANTHER" id="PTHR21461:SF69">
    <property type="entry name" value="GLYCOSYLTRANSFERASE FAMILY 92 PROTEIN"/>
    <property type="match status" value="1"/>
</dbReference>
<dbReference type="EMBL" id="CALOZG010000005">
    <property type="protein sequence ID" value="CAH4026886.1"/>
    <property type="molecule type" value="Genomic_DNA"/>
</dbReference>
<protein>
    <recommendedName>
        <fullName evidence="8">Glycosyltransferase family 92 protein</fullName>
        <ecNumber evidence="8">2.4.1.-</ecNumber>
    </recommendedName>
</protein>
<keyword evidence="4 8" id="KW-0808">Transferase</keyword>
<evidence type="ECO:0000256" key="3">
    <source>
        <dbReference type="ARBA" id="ARBA00022676"/>
    </source>
</evidence>
<keyword evidence="5 8" id="KW-0812">Transmembrane</keyword>
<dbReference type="InterPro" id="IPR008166">
    <property type="entry name" value="Glyco_transf_92"/>
</dbReference>
<dbReference type="Pfam" id="PF01697">
    <property type="entry name" value="Glyco_transf_92"/>
    <property type="match status" value="1"/>
</dbReference>
<comment type="similarity">
    <text evidence="2 8">Belongs to the glycosyltransferase 92 family.</text>
</comment>
<keyword evidence="3 8" id="KW-0328">Glycosyltransferase</keyword>
<dbReference type="PROSITE" id="PS51257">
    <property type="entry name" value="PROKAR_LIPOPROTEIN"/>
    <property type="match status" value="1"/>
</dbReference>
<evidence type="ECO:0000256" key="1">
    <source>
        <dbReference type="ARBA" id="ARBA00004167"/>
    </source>
</evidence>
<evidence type="ECO:0000313" key="9">
    <source>
        <dbReference type="EMBL" id="CAH4026886.1"/>
    </source>
</evidence>
<dbReference type="GO" id="GO:0016020">
    <property type="term" value="C:membrane"/>
    <property type="evidence" value="ECO:0007669"/>
    <property type="project" value="UniProtKB-SubCell"/>
</dbReference>
<dbReference type="PANTHER" id="PTHR21461">
    <property type="entry name" value="GLYCOSYLTRANSFERASE FAMILY 92 PROTEIN"/>
    <property type="match status" value="1"/>
</dbReference>
<dbReference type="AlphaFoldDB" id="A0A9P0T8K4"/>
<keyword evidence="6 8" id="KW-1133">Transmembrane helix</keyword>
<sequence length="530" mass="61521">MCSTRKGIRVTKYLLAGVTVFCVSWIACVNEWNARSHWNPPQRRYSTMKTIVAYSESKQAEMDRPSPVTCDRLPDYPVIPEINRTWSPHAAEALWQQVEGTPVSLYAAYYDERAPQHYVRVLAIFHGRNLSSLEDLYCQTRILHDGDSVEVVAAKPLEIWWKDWDKSTNDVDTPFLLSCPLTEPLNNRADVSIVTEPCDNPTNGFHIEPKTNNNYQRSFTICVKDMNFQKDISPSLIEWIETNRLLGAEVIDFYIDNVNKNTEATLRRYQSQGLVRLFQVPIKNTAQRSLWQRRRDNLVSYNDCLYRNILETEFIVPLDVDEVLVPKITYNWHGLLKRLPRHGWDPHHHSAILVRNVFFFDFMQHLHNNKSSNNINRVKLYMKRDNVRIDDEVFNQIVDLHSTEKESNKHITGMRREENDCTNNLDVPKLSRNIVSSATISPTGYYSKSFMLTRKVLTAFNHYPLASIGATGFTGWAAPYKEVQLNHYKETCNFTMVPECAQYVKRSRIDRSALHLSRRLARAIANTICK</sequence>
<evidence type="ECO:0000256" key="6">
    <source>
        <dbReference type="ARBA" id="ARBA00022989"/>
    </source>
</evidence>
<proteinExistence type="inferred from homology"/>
<comment type="subcellular location">
    <subcellularLocation>
        <location evidence="1">Membrane</location>
        <topology evidence="1">Single-pass membrane protein</topology>
    </subcellularLocation>
</comment>
<evidence type="ECO:0000256" key="2">
    <source>
        <dbReference type="ARBA" id="ARBA00007647"/>
    </source>
</evidence>
<evidence type="ECO:0000256" key="5">
    <source>
        <dbReference type="ARBA" id="ARBA00022692"/>
    </source>
</evidence>
<dbReference type="Proteomes" id="UP001152562">
    <property type="component" value="Unassembled WGS sequence"/>
</dbReference>
<gene>
    <name evidence="9" type="ORF">PIBRA_LOCUS4455</name>
</gene>
<evidence type="ECO:0000256" key="7">
    <source>
        <dbReference type="ARBA" id="ARBA00023136"/>
    </source>
</evidence>
<dbReference type="GO" id="GO:0005737">
    <property type="term" value="C:cytoplasm"/>
    <property type="evidence" value="ECO:0007669"/>
    <property type="project" value="TreeGrafter"/>
</dbReference>
<organism evidence="9 10">
    <name type="scientific">Pieris brassicae</name>
    <name type="common">White butterfly</name>
    <name type="synonym">Large white butterfly</name>
    <dbReference type="NCBI Taxonomy" id="7116"/>
    <lineage>
        <taxon>Eukaryota</taxon>
        <taxon>Metazoa</taxon>
        <taxon>Ecdysozoa</taxon>
        <taxon>Arthropoda</taxon>
        <taxon>Hexapoda</taxon>
        <taxon>Insecta</taxon>
        <taxon>Pterygota</taxon>
        <taxon>Neoptera</taxon>
        <taxon>Endopterygota</taxon>
        <taxon>Lepidoptera</taxon>
        <taxon>Glossata</taxon>
        <taxon>Ditrysia</taxon>
        <taxon>Papilionoidea</taxon>
        <taxon>Pieridae</taxon>
        <taxon>Pierinae</taxon>
        <taxon>Pieris</taxon>
    </lineage>
</organism>
<name>A0A9P0T8K4_PIEBR</name>
<reference evidence="9" key="1">
    <citation type="submission" date="2022-05" db="EMBL/GenBank/DDBJ databases">
        <authorList>
            <person name="Okamura Y."/>
        </authorList>
    </citation>
    <scope>NUCLEOTIDE SEQUENCE</scope>
</reference>
<evidence type="ECO:0000256" key="4">
    <source>
        <dbReference type="ARBA" id="ARBA00022679"/>
    </source>
</evidence>
<comment type="caution">
    <text evidence="9">The sequence shown here is derived from an EMBL/GenBank/DDBJ whole genome shotgun (WGS) entry which is preliminary data.</text>
</comment>
<evidence type="ECO:0000256" key="8">
    <source>
        <dbReference type="RuleBase" id="RU366017"/>
    </source>
</evidence>
<feature type="transmembrane region" description="Helical" evidence="8">
    <location>
        <begin position="12"/>
        <end position="32"/>
    </location>
</feature>
<accession>A0A9P0T8K4</accession>
<keyword evidence="10" id="KW-1185">Reference proteome</keyword>
<keyword evidence="7 8" id="KW-0472">Membrane</keyword>
<evidence type="ECO:0000313" key="10">
    <source>
        <dbReference type="Proteomes" id="UP001152562"/>
    </source>
</evidence>
<dbReference type="GO" id="GO:0016757">
    <property type="term" value="F:glycosyltransferase activity"/>
    <property type="evidence" value="ECO:0007669"/>
    <property type="project" value="UniProtKB-UniRule"/>
</dbReference>